<dbReference type="SUPFAM" id="SSF51126">
    <property type="entry name" value="Pectin lyase-like"/>
    <property type="match status" value="1"/>
</dbReference>
<evidence type="ECO:0000256" key="1">
    <source>
        <dbReference type="ARBA" id="ARBA00008891"/>
    </source>
</evidence>
<evidence type="ECO:0000256" key="5">
    <source>
        <dbReference type="RuleBase" id="RU000589"/>
    </source>
</evidence>
<sequence length="351" mass="36527">MRAPRGRIVPLSGVALAGALTATVLLAPGASAATTITVAADGSGNFTTVQAAINSVPANNTAAVTVNIKPGTYRGVVTVPANKPYVSLIGTGSAANQTVLVEGHAAGMTNPSGGTYGTSGSASVFIQANDTTVRNLTMSNDFNEAAVELSGEQAVAVNTSGDRVEFDNVRILGNQDTLLVNAPSASAVRRLYVRNSYVEGDVDFIFGRGTMVFQNGTVHSLTRGSSSNNGYLTAAATDINNKFGYLFWGTTLTSNAPAKTVYLGRPWHPSGDVNARGQVLYRGVTMGAHIRDDPWTDMSGFSWKDARFTEYSSTGAGAAVNANRPQMTAATAAQYVPTAYLAGTDGWNPIR</sequence>
<organism evidence="7 8">
    <name type="scientific">Paractinoplanes rishiriensis</name>
    <dbReference type="NCBI Taxonomy" id="1050105"/>
    <lineage>
        <taxon>Bacteria</taxon>
        <taxon>Bacillati</taxon>
        <taxon>Actinomycetota</taxon>
        <taxon>Actinomycetes</taxon>
        <taxon>Micromonosporales</taxon>
        <taxon>Micromonosporaceae</taxon>
        <taxon>Paractinoplanes</taxon>
    </lineage>
</organism>
<dbReference type="InterPro" id="IPR012334">
    <property type="entry name" value="Pectin_lyas_fold"/>
</dbReference>
<gene>
    <name evidence="7" type="ORF">Ari01nite_74150</name>
</gene>
<name>A0A919N0R1_9ACTN</name>
<dbReference type="Proteomes" id="UP000636960">
    <property type="component" value="Unassembled WGS sequence"/>
</dbReference>
<keyword evidence="2 5" id="KW-0378">Hydrolase</keyword>
<feature type="active site" evidence="4">
    <location>
        <position position="203"/>
    </location>
</feature>
<dbReference type="InterPro" id="IPR033131">
    <property type="entry name" value="Pectinesterase_Asp_AS"/>
</dbReference>
<dbReference type="EMBL" id="BOMV01000078">
    <property type="protein sequence ID" value="GIE99950.1"/>
    <property type="molecule type" value="Genomic_DNA"/>
</dbReference>
<proteinExistence type="inferred from homology"/>
<dbReference type="GO" id="GO:0045490">
    <property type="term" value="P:pectin catabolic process"/>
    <property type="evidence" value="ECO:0007669"/>
    <property type="project" value="UniProtKB-UniRule"/>
</dbReference>
<dbReference type="GO" id="GO:0009279">
    <property type="term" value="C:cell outer membrane"/>
    <property type="evidence" value="ECO:0007669"/>
    <property type="project" value="TreeGrafter"/>
</dbReference>
<dbReference type="PANTHER" id="PTHR31321">
    <property type="entry name" value="ACYL-COA THIOESTER HYDROLASE YBHC-RELATED"/>
    <property type="match status" value="1"/>
</dbReference>
<evidence type="ECO:0000256" key="3">
    <source>
        <dbReference type="ARBA" id="ARBA00023085"/>
    </source>
</evidence>
<dbReference type="GO" id="GO:0030599">
    <property type="term" value="F:pectinesterase activity"/>
    <property type="evidence" value="ECO:0007669"/>
    <property type="project" value="UniProtKB-UniRule"/>
</dbReference>
<evidence type="ECO:0000259" key="6">
    <source>
        <dbReference type="Pfam" id="PF01095"/>
    </source>
</evidence>
<keyword evidence="3 5" id="KW-0063">Aspartyl esterase</keyword>
<dbReference type="EC" id="3.1.1.11" evidence="5"/>
<feature type="chain" id="PRO_5038158493" description="Pectinesterase" evidence="5">
    <location>
        <begin position="33"/>
        <end position="351"/>
    </location>
</feature>
<feature type="signal peptide" evidence="5">
    <location>
        <begin position="1"/>
        <end position="32"/>
    </location>
</feature>
<dbReference type="PANTHER" id="PTHR31321:SF57">
    <property type="entry name" value="PECTINESTERASE 53-RELATED"/>
    <property type="match status" value="1"/>
</dbReference>
<comment type="similarity">
    <text evidence="1">Belongs to the pectinesterase family.</text>
</comment>
<dbReference type="InterPro" id="IPR011050">
    <property type="entry name" value="Pectin_lyase_fold/virulence"/>
</dbReference>
<evidence type="ECO:0000256" key="2">
    <source>
        <dbReference type="ARBA" id="ARBA00022801"/>
    </source>
</evidence>
<comment type="caution">
    <text evidence="7">The sequence shown here is derived from an EMBL/GenBank/DDBJ whole genome shotgun (WGS) entry which is preliminary data.</text>
</comment>
<keyword evidence="5" id="KW-0732">Signal</keyword>
<dbReference type="PROSITE" id="PS00503">
    <property type="entry name" value="PECTINESTERASE_2"/>
    <property type="match status" value="1"/>
</dbReference>
<dbReference type="GO" id="GO:0042545">
    <property type="term" value="P:cell wall modification"/>
    <property type="evidence" value="ECO:0007669"/>
    <property type="project" value="UniProtKB-UniRule"/>
</dbReference>
<comment type="catalytic activity">
    <reaction evidence="5">
        <text>[(1-&gt;4)-alpha-D-galacturonosyl methyl ester](n) + n H2O = [(1-&gt;4)-alpha-D-galacturonosyl](n) + n methanol + n H(+)</text>
        <dbReference type="Rhea" id="RHEA:22380"/>
        <dbReference type="Rhea" id="RHEA-COMP:14570"/>
        <dbReference type="Rhea" id="RHEA-COMP:14573"/>
        <dbReference type="ChEBI" id="CHEBI:15377"/>
        <dbReference type="ChEBI" id="CHEBI:15378"/>
        <dbReference type="ChEBI" id="CHEBI:17790"/>
        <dbReference type="ChEBI" id="CHEBI:140522"/>
        <dbReference type="ChEBI" id="CHEBI:140523"/>
        <dbReference type="EC" id="3.1.1.11"/>
    </reaction>
</comment>
<evidence type="ECO:0000313" key="8">
    <source>
        <dbReference type="Proteomes" id="UP000636960"/>
    </source>
</evidence>
<dbReference type="AlphaFoldDB" id="A0A919N0R1"/>
<evidence type="ECO:0000256" key="4">
    <source>
        <dbReference type="PROSITE-ProRule" id="PRU10040"/>
    </source>
</evidence>
<reference evidence="7" key="1">
    <citation type="submission" date="2021-01" db="EMBL/GenBank/DDBJ databases">
        <title>Whole genome shotgun sequence of Actinoplanes rishiriensis NBRC 108556.</title>
        <authorList>
            <person name="Komaki H."/>
            <person name="Tamura T."/>
        </authorList>
    </citation>
    <scope>NUCLEOTIDE SEQUENCE</scope>
    <source>
        <strain evidence="7">NBRC 108556</strain>
    </source>
</reference>
<keyword evidence="8" id="KW-1185">Reference proteome</keyword>
<dbReference type="InterPro" id="IPR000070">
    <property type="entry name" value="Pectinesterase_cat"/>
</dbReference>
<protein>
    <recommendedName>
        <fullName evidence="5">Pectinesterase</fullName>
        <ecNumber evidence="5">3.1.1.11</ecNumber>
    </recommendedName>
</protein>
<dbReference type="RefSeq" id="WP_203787172.1">
    <property type="nucleotide sequence ID" value="NZ_BOMV01000078.1"/>
</dbReference>
<dbReference type="Pfam" id="PF01095">
    <property type="entry name" value="Pectinesterase"/>
    <property type="match status" value="1"/>
</dbReference>
<accession>A0A919N0R1</accession>
<dbReference type="Gene3D" id="2.160.20.10">
    <property type="entry name" value="Single-stranded right-handed beta-helix, Pectin lyase-like"/>
    <property type="match status" value="1"/>
</dbReference>
<evidence type="ECO:0000313" key="7">
    <source>
        <dbReference type="EMBL" id="GIE99950.1"/>
    </source>
</evidence>
<feature type="domain" description="Pectinesterase catalytic" evidence="6">
    <location>
        <begin position="36"/>
        <end position="321"/>
    </location>
</feature>
<comment type="pathway">
    <text evidence="5">Glycan metabolism; pectin degradation; 2-dehydro-3-deoxy-D-gluconate from pectin: step 1/5.</text>
</comment>